<comment type="subcellular location">
    <subcellularLocation>
        <location evidence="1">Nucleus</location>
    </subcellularLocation>
</comment>
<dbReference type="InterPro" id="IPR011990">
    <property type="entry name" value="TPR-like_helical_dom_sf"/>
</dbReference>
<evidence type="ECO:0000313" key="6">
    <source>
        <dbReference type="Proteomes" id="UP001195914"/>
    </source>
</evidence>
<keyword evidence="3" id="KW-0539">Nucleus</keyword>
<dbReference type="EMBL" id="JAHBMH010000033">
    <property type="protein sequence ID" value="KAK1937534.1"/>
    <property type="molecule type" value="Genomic_DNA"/>
</dbReference>
<dbReference type="SMART" id="SM00386">
    <property type="entry name" value="HAT"/>
    <property type="match status" value="3"/>
</dbReference>
<protein>
    <recommendedName>
        <fullName evidence="4">Suppressor of forked domain-containing protein</fullName>
    </recommendedName>
</protein>
<comment type="caution">
    <text evidence="5">The sequence shown here is derived from an EMBL/GenBank/DDBJ whole genome shotgun (WGS) entry which is preliminary data.</text>
</comment>
<dbReference type="GO" id="GO:0031124">
    <property type="term" value="P:mRNA 3'-end processing"/>
    <property type="evidence" value="ECO:0007669"/>
    <property type="project" value="InterPro"/>
</dbReference>
<dbReference type="PANTHER" id="PTHR19980:SF0">
    <property type="entry name" value="CLEAVAGE STIMULATION FACTOR SUBUNIT 3"/>
    <property type="match status" value="1"/>
</dbReference>
<dbReference type="InterPro" id="IPR008847">
    <property type="entry name" value="Suf"/>
</dbReference>
<keyword evidence="6" id="KW-1185">Reference proteome</keyword>
<dbReference type="Gene3D" id="1.25.40.10">
    <property type="entry name" value="Tetratricopeptide repeat domain"/>
    <property type="match status" value="1"/>
</dbReference>
<dbReference type="GO" id="GO:0003729">
    <property type="term" value="F:mRNA binding"/>
    <property type="evidence" value="ECO:0007669"/>
    <property type="project" value="TreeGrafter"/>
</dbReference>
<evidence type="ECO:0000256" key="1">
    <source>
        <dbReference type="ARBA" id="ARBA00004123"/>
    </source>
</evidence>
<dbReference type="GO" id="GO:0005634">
    <property type="term" value="C:nucleus"/>
    <property type="evidence" value="ECO:0007669"/>
    <property type="project" value="UniProtKB-SubCell"/>
</dbReference>
<dbReference type="SUPFAM" id="SSF48452">
    <property type="entry name" value="TPR-like"/>
    <property type="match status" value="2"/>
</dbReference>
<feature type="domain" description="Suppressor of forked" evidence="4">
    <location>
        <begin position="238"/>
        <end position="620"/>
    </location>
</feature>
<evidence type="ECO:0000256" key="3">
    <source>
        <dbReference type="ARBA" id="ARBA00023242"/>
    </source>
</evidence>
<sequence length="916" mass="103424">MVENGKPAVTKVVTANKLLPSVLHGLAPLIPSALNSAKAKEDPGKVLLLESIEDDAPWYRYIKGTKDGELLEEACRLFPNYWKAHHRCALYHLHNKRTRKAFEVYTKAMRTIDDYQLHVCYLKFLYHMASIHEYIAALFNALDKVGSSSVVGLTSLQVGMDHRSDPLWKEVLTILVKIYNCNLMDRNQQVGLLPNLFPSESSLPSGGGPLYPTESEQIVFRGVNTLDKKEQTYVQMYSEVNNIRKLFQRWLRTPTNNLKHAWEGYSIFENNASAANVLATKLLGDAKIVYDCSIGVHQNLVSLYAKVYPAKPATRRQLSGDQPAERNHVLSSWLDIIKYEESNPLNLPVDELVERVGFTFRAALISYAFCSRLWYMYFQFLLMNNQREKGSFEMSGSHLCAGLTDLRSAIAHFLKDDSKMQFILAAHLDDVGETSHADTEFKRMIDPVLNVTDECEPDKGETQLRQLLQFDESTAVTDIPPIKLIHYLNFIRRNRGRVKWKEELQMILSKRELLSWDLCWYAADTELRCFNDVNRAIGILNQAQHEMPFDMHYTLVHLRFLLNMGRMVEVRTLLTEILVGATVVGEKRWKVSPAEKAQLWSFWFHTEYFYGSRAQYSYVQSLYITDKIANEVGLDTFAEANKRATASTIRQIFSDVGPLFMKTHMDSTKRVASADMAAIASMRRSLFCAGMDFDELDEVFLIGDKGKSPIANSVSTSAYTESDEYPSASNFTRYCDIGVGRVADSNVAIMRPDVNALTEVNPGNPNSMDGLTTLHAAKRPGLPAEGRPLDSIATPPKVLFDLLRVLPTPNLCSAFPKMYANHEAIDYLIRSLDEMDFGSIPLKDYSPLPVNQLLHIKSTTGGEPLLPSMNAAVAEGEFDLNNGLFSILRFVEGHIGAEDVSRANMKRAIKKQKIAL</sequence>
<evidence type="ECO:0000256" key="2">
    <source>
        <dbReference type="ARBA" id="ARBA00022737"/>
    </source>
</evidence>
<gene>
    <name evidence="5" type="ORF">X943_002667</name>
</gene>
<accession>A0AAD9GFM4</accession>
<dbReference type="PANTHER" id="PTHR19980">
    <property type="entry name" value="RNA CLEAVAGE STIMULATION FACTOR"/>
    <property type="match status" value="1"/>
</dbReference>
<evidence type="ECO:0000313" key="5">
    <source>
        <dbReference type="EMBL" id="KAK1937534.1"/>
    </source>
</evidence>
<organism evidence="5 6">
    <name type="scientific">Babesia divergens</name>
    <dbReference type="NCBI Taxonomy" id="32595"/>
    <lineage>
        <taxon>Eukaryota</taxon>
        <taxon>Sar</taxon>
        <taxon>Alveolata</taxon>
        <taxon>Apicomplexa</taxon>
        <taxon>Aconoidasida</taxon>
        <taxon>Piroplasmida</taxon>
        <taxon>Babesiidae</taxon>
        <taxon>Babesia</taxon>
    </lineage>
</organism>
<dbReference type="AlphaFoldDB" id="A0AAD9GFM4"/>
<dbReference type="InterPro" id="IPR003107">
    <property type="entry name" value="HAT"/>
</dbReference>
<dbReference type="InterPro" id="IPR045243">
    <property type="entry name" value="Rna14-like"/>
</dbReference>
<name>A0AAD9GFM4_BABDI</name>
<proteinExistence type="predicted"/>
<keyword evidence="2" id="KW-0677">Repeat</keyword>
<dbReference type="Pfam" id="PF05843">
    <property type="entry name" value="Suf"/>
    <property type="match status" value="1"/>
</dbReference>
<dbReference type="Proteomes" id="UP001195914">
    <property type="component" value="Unassembled WGS sequence"/>
</dbReference>
<evidence type="ECO:0000259" key="4">
    <source>
        <dbReference type="Pfam" id="PF05843"/>
    </source>
</evidence>
<reference evidence="5" key="1">
    <citation type="journal article" date="2014" name="Nucleic Acids Res.">
        <title>The evolutionary dynamics of variant antigen genes in Babesia reveal a history of genomic innovation underlying host-parasite interaction.</title>
        <authorList>
            <person name="Jackson A.P."/>
            <person name="Otto T.D."/>
            <person name="Darby A."/>
            <person name="Ramaprasad A."/>
            <person name="Xia D."/>
            <person name="Echaide I.E."/>
            <person name="Farber M."/>
            <person name="Gahlot S."/>
            <person name="Gamble J."/>
            <person name="Gupta D."/>
            <person name="Gupta Y."/>
            <person name="Jackson L."/>
            <person name="Malandrin L."/>
            <person name="Malas T.B."/>
            <person name="Moussa E."/>
            <person name="Nair M."/>
            <person name="Reid A.J."/>
            <person name="Sanders M."/>
            <person name="Sharma J."/>
            <person name="Tracey A."/>
            <person name="Quail M.A."/>
            <person name="Weir W."/>
            <person name="Wastling J.M."/>
            <person name="Hall N."/>
            <person name="Willadsen P."/>
            <person name="Lingelbach K."/>
            <person name="Shiels B."/>
            <person name="Tait A."/>
            <person name="Berriman M."/>
            <person name="Allred D.R."/>
            <person name="Pain A."/>
        </authorList>
    </citation>
    <scope>NUCLEOTIDE SEQUENCE</scope>
    <source>
        <strain evidence="5">1802A</strain>
    </source>
</reference>
<reference evidence="5" key="2">
    <citation type="submission" date="2021-05" db="EMBL/GenBank/DDBJ databases">
        <authorList>
            <person name="Pain A."/>
        </authorList>
    </citation>
    <scope>NUCLEOTIDE SEQUENCE</scope>
    <source>
        <strain evidence="5">1802A</strain>
    </source>
</reference>